<sequence>MAKKLYKSSTDKKISGVCGGIAEYFDIDPTLVRVIAVLLILGWGSGLILYIVLALVMPYDYEVK</sequence>
<dbReference type="InterPro" id="IPR007168">
    <property type="entry name" value="Phageshock_PspC_N"/>
</dbReference>
<evidence type="ECO:0000259" key="7">
    <source>
        <dbReference type="Pfam" id="PF04024"/>
    </source>
</evidence>
<dbReference type="Pfam" id="PF04024">
    <property type="entry name" value="PspC"/>
    <property type="match status" value="1"/>
</dbReference>
<reference evidence="9" key="1">
    <citation type="submission" date="2016-10" db="EMBL/GenBank/DDBJ databases">
        <authorList>
            <person name="Varghese N."/>
        </authorList>
    </citation>
    <scope>NUCLEOTIDE SEQUENCE [LARGE SCALE GENOMIC DNA]</scope>
    <source>
        <strain evidence="9">DSM 20406</strain>
    </source>
</reference>
<protein>
    <submittedName>
        <fullName evidence="8">Phage shock protein C (PspC) family protein</fullName>
    </submittedName>
</protein>
<dbReference type="InterPro" id="IPR052027">
    <property type="entry name" value="PspC"/>
</dbReference>
<keyword evidence="9" id="KW-1185">Reference proteome</keyword>
<dbReference type="EMBL" id="FNYK01000047">
    <property type="protein sequence ID" value="SEJ03419.1"/>
    <property type="molecule type" value="Genomic_DNA"/>
</dbReference>
<name>A0A1H6VFI0_9FIRM</name>
<feature type="domain" description="Phage shock protein PspC N-terminal" evidence="7">
    <location>
        <begin position="3"/>
        <end position="59"/>
    </location>
</feature>
<organism evidence="8 9">
    <name type="scientific">Sharpea azabuensis</name>
    <dbReference type="NCBI Taxonomy" id="322505"/>
    <lineage>
        <taxon>Bacteria</taxon>
        <taxon>Bacillati</taxon>
        <taxon>Bacillota</taxon>
        <taxon>Erysipelotrichia</taxon>
        <taxon>Erysipelotrichales</taxon>
        <taxon>Coprobacillaceae</taxon>
        <taxon>Sharpea</taxon>
    </lineage>
</organism>
<dbReference type="GeneID" id="54120121"/>
<accession>A0A1H6VFI0</accession>
<evidence type="ECO:0000313" key="8">
    <source>
        <dbReference type="EMBL" id="SEJ03419.1"/>
    </source>
</evidence>
<dbReference type="GO" id="GO:0005886">
    <property type="term" value="C:plasma membrane"/>
    <property type="evidence" value="ECO:0007669"/>
    <property type="project" value="UniProtKB-SubCell"/>
</dbReference>
<dbReference type="Proteomes" id="UP000183028">
    <property type="component" value="Unassembled WGS sequence"/>
</dbReference>
<keyword evidence="4 6" id="KW-1133">Transmembrane helix</keyword>
<comment type="subcellular location">
    <subcellularLocation>
        <location evidence="1">Cell membrane</location>
        <topology evidence="1">Single-pass membrane protein</topology>
    </subcellularLocation>
</comment>
<keyword evidence="3 6" id="KW-0812">Transmembrane</keyword>
<feature type="transmembrane region" description="Helical" evidence="6">
    <location>
        <begin position="34"/>
        <end position="56"/>
    </location>
</feature>
<dbReference type="eggNOG" id="COG1983">
    <property type="taxonomic scope" value="Bacteria"/>
</dbReference>
<dbReference type="OrthoDB" id="9815286at2"/>
<keyword evidence="2" id="KW-1003">Cell membrane</keyword>
<keyword evidence="5 6" id="KW-0472">Membrane</keyword>
<evidence type="ECO:0000256" key="3">
    <source>
        <dbReference type="ARBA" id="ARBA00022692"/>
    </source>
</evidence>
<dbReference type="PANTHER" id="PTHR33885:SF3">
    <property type="entry name" value="PHAGE SHOCK PROTEIN C"/>
    <property type="match status" value="1"/>
</dbReference>
<evidence type="ECO:0000256" key="1">
    <source>
        <dbReference type="ARBA" id="ARBA00004162"/>
    </source>
</evidence>
<dbReference type="RefSeq" id="WP_033162716.1">
    <property type="nucleotide sequence ID" value="NZ_CACVPP010000049.1"/>
</dbReference>
<dbReference type="STRING" id="322505.SAMN04487836_1487"/>
<evidence type="ECO:0000256" key="6">
    <source>
        <dbReference type="SAM" id="Phobius"/>
    </source>
</evidence>
<dbReference type="AlphaFoldDB" id="A0A1H6VFI0"/>
<dbReference type="PANTHER" id="PTHR33885">
    <property type="entry name" value="PHAGE SHOCK PROTEIN C"/>
    <property type="match status" value="1"/>
</dbReference>
<evidence type="ECO:0000256" key="2">
    <source>
        <dbReference type="ARBA" id="ARBA00022475"/>
    </source>
</evidence>
<evidence type="ECO:0000256" key="4">
    <source>
        <dbReference type="ARBA" id="ARBA00022989"/>
    </source>
</evidence>
<evidence type="ECO:0000256" key="5">
    <source>
        <dbReference type="ARBA" id="ARBA00023136"/>
    </source>
</evidence>
<gene>
    <name evidence="8" type="ORF">SAMN04487834_10475</name>
</gene>
<proteinExistence type="predicted"/>
<evidence type="ECO:0000313" key="9">
    <source>
        <dbReference type="Proteomes" id="UP000183028"/>
    </source>
</evidence>